<evidence type="ECO:0000313" key="3">
    <source>
        <dbReference type="Proteomes" id="UP001501759"/>
    </source>
</evidence>
<name>A0ABP9JDX4_9ACTN</name>
<sequence length="56" mass="5822">MSASERDVPAQPRVVAGVSMRDLLASCAAAEAVSRPPRDPEPVPEVPVTGQPRKAA</sequence>
<keyword evidence="3" id="KW-1185">Reference proteome</keyword>
<protein>
    <submittedName>
        <fullName evidence="2">Uncharacterized protein</fullName>
    </submittedName>
</protein>
<proteinExistence type="predicted"/>
<reference evidence="3" key="1">
    <citation type="journal article" date="2019" name="Int. J. Syst. Evol. Microbiol.">
        <title>The Global Catalogue of Microorganisms (GCM) 10K type strain sequencing project: providing services to taxonomists for standard genome sequencing and annotation.</title>
        <authorList>
            <consortium name="The Broad Institute Genomics Platform"/>
            <consortium name="The Broad Institute Genome Sequencing Center for Infectious Disease"/>
            <person name="Wu L."/>
            <person name="Ma J."/>
        </authorList>
    </citation>
    <scope>NUCLEOTIDE SEQUENCE [LARGE SCALE GENOMIC DNA]</scope>
    <source>
        <strain evidence="3">JCM 18409</strain>
    </source>
</reference>
<dbReference type="EMBL" id="BAABKB010000030">
    <property type="protein sequence ID" value="GAA5027136.1"/>
    <property type="molecule type" value="Genomic_DNA"/>
</dbReference>
<accession>A0ABP9JDX4</accession>
<gene>
    <name evidence="2" type="ORF">GCM10023335_63550</name>
</gene>
<evidence type="ECO:0000256" key="1">
    <source>
        <dbReference type="SAM" id="MobiDB-lite"/>
    </source>
</evidence>
<dbReference type="Proteomes" id="UP001501759">
    <property type="component" value="Unassembled WGS sequence"/>
</dbReference>
<organism evidence="2 3">
    <name type="scientific">Streptomyces siamensis</name>
    <dbReference type="NCBI Taxonomy" id="1274986"/>
    <lineage>
        <taxon>Bacteria</taxon>
        <taxon>Bacillati</taxon>
        <taxon>Actinomycetota</taxon>
        <taxon>Actinomycetes</taxon>
        <taxon>Kitasatosporales</taxon>
        <taxon>Streptomycetaceae</taxon>
        <taxon>Streptomyces</taxon>
    </lineage>
</organism>
<feature type="region of interest" description="Disordered" evidence="1">
    <location>
        <begin position="31"/>
        <end position="56"/>
    </location>
</feature>
<dbReference type="RefSeq" id="WP_345656219.1">
    <property type="nucleotide sequence ID" value="NZ_BAABKB010000030.1"/>
</dbReference>
<evidence type="ECO:0000313" key="2">
    <source>
        <dbReference type="EMBL" id="GAA5027136.1"/>
    </source>
</evidence>
<comment type="caution">
    <text evidence="2">The sequence shown here is derived from an EMBL/GenBank/DDBJ whole genome shotgun (WGS) entry which is preliminary data.</text>
</comment>